<comment type="caution">
    <text evidence="13">The sequence shown here is derived from an EMBL/GenBank/DDBJ whole genome shotgun (WGS) entry which is preliminary data.</text>
</comment>
<dbReference type="Proteomes" id="UP000663864">
    <property type="component" value="Unassembled WGS sequence"/>
</dbReference>
<keyword evidence="4 9" id="KW-1133">Transmembrane helix</keyword>
<reference evidence="13" key="1">
    <citation type="submission" date="2021-02" db="EMBL/GenBank/DDBJ databases">
        <authorList>
            <person name="Nowell W R."/>
        </authorList>
    </citation>
    <scope>NUCLEOTIDE SEQUENCE</scope>
</reference>
<dbReference type="SUPFAM" id="SSF81327">
    <property type="entry name" value="Small-conductance potassium channel"/>
    <property type="match status" value="1"/>
</dbReference>
<name>A0A819RIG0_9BILA</name>
<dbReference type="SUPFAM" id="SSF81324">
    <property type="entry name" value="Voltage-gated potassium channels"/>
    <property type="match status" value="1"/>
</dbReference>
<evidence type="ECO:0000259" key="10">
    <source>
        <dbReference type="Pfam" id="PF02888"/>
    </source>
</evidence>
<feature type="transmembrane region" description="Helical" evidence="9">
    <location>
        <begin position="115"/>
        <end position="136"/>
    </location>
</feature>
<protein>
    <recommendedName>
        <fullName evidence="15">Calmodulin-binding domain-containing protein</fullName>
    </recommendedName>
</protein>
<sequence>MESSTQVPTLPTTIIMPSDTSSSSSSTQSSKKKDLAENQSELPYVSHRKRTLVKEISISYLKHRLCLREHFYARLTLVSNLMSSLAIVGIILMIIENELTFARVNNEDTKVSWSLKLIITITTVILLALIFYYHYLDMNLYSYRNMLEDWRIELTNRKILLIILEISICAVHPIPRSYPQSNSEKINLTSIQSDSSSPNPYSLSYTAVDVGLGLPMFLRLYLLGRSIMLHSHMIRHISLRSIGYFNQVSIDYFYIIKTFLEQWPARCLIIFCTVAFFIGSYGDLYPSTYCGRGIATIVGLIGLLLSAILIAILTQKLLLTRKQKYVHTFVLNTRLEKKRKNQAANIIKFAIKVWYLKRRNKSTSIEYFLTQRKVFQSIHHLQKIRQDQRNLIDICVDLTDLMTIHRDTSVQTRETVGQIVAIKTDIKKIEEELKNINYCMNTLQNTLNVLLDRATK</sequence>
<evidence type="ECO:0000313" key="14">
    <source>
        <dbReference type="Proteomes" id="UP000663836"/>
    </source>
</evidence>
<proteinExistence type="predicted"/>
<keyword evidence="7" id="KW-0407">Ion channel</keyword>
<evidence type="ECO:0000256" key="3">
    <source>
        <dbReference type="ARBA" id="ARBA00022692"/>
    </source>
</evidence>
<feature type="transmembrane region" description="Helical" evidence="9">
    <location>
        <begin position="294"/>
        <end position="314"/>
    </location>
</feature>
<dbReference type="Pfam" id="PF02888">
    <property type="entry name" value="CaMBD"/>
    <property type="match status" value="1"/>
</dbReference>
<feature type="region of interest" description="Disordered" evidence="8">
    <location>
        <begin position="1"/>
        <end position="38"/>
    </location>
</feature>
<dbReference type="Gene3D" id="1.10.287.70">
    <property type="match status" value="2"/>
</dbReference>
<dbReference type="GO" id="GO:0005516">
    <property type="term" value="F:calmodulin binding"/>
    <property type="evidence" value="ECO:0007669"/>
    <property type="project" value="InterPro"/>
</dbReference>
<keyword evidence="3 9" id="KW-0812">Transmembrane</keyword>
<evidence type="ECO:0000256" key="2">
    <source>
        <dbReference type="ARBA" id="ARBA00022448"/>
    </source>
</evidence>
<feature type="compositionally biased region" description="Polar residues" evidence="8">
    <location>
        <begin position="1"/>
        <end position="12"/>
    </location>
</feature>
<dbReference type="EMBL" id="CAJNOT010001355">
    <property type="protein sequence ID" value="CAF1187022.1"/>
    <property type="molecule type" value="Genomic_DNA"/>
</dbReference>
<evidence type="ECO:0008006" key="15">
    <source>
        <dbReference type="Google" id="ProtNLM"/>
    </source>
</evidence>
<feature type="domain" description="Calmodulin-binding" evidence="10">
    <location>
        <begin position="332"/>
        <end position="402"/>
    </location>
</feature>
<organism evidence="13 14">
    <name type="scientific">Rotaria sordida</name>
    <dbReference type="NCBI Taxonomy" id="392033"/>
    <lineage>
        <taxon>Eukaryota</taxon>
        <taxon>Metazoa</taxon>
        <taxon>Spiralia</taxon>
        <taxon>Gnathifera</taxon>
        <taxon>Rotifera</taxon>
        <taxon>Eurotatoria</taxon>
        <taxon>Bdelloidea</taxon>
        <taxon>Philodinida</taxon>
        <taxon>Philodinidae</taxon>
        <taxon>Rotaria</taxon>
    </lineage>
</organism>
<dbReference type="Proteomes" id="UP000663836">
    <property type="component" value="Unassembled WGS sequence"/>
</dbReference>
<dbReference type="PANTHER" id="PTHR10153">
    <property type="entry name" value="SMALL CONDUCTANCE CALCIUM-ACTIVATED POTASSIUM CHANNEL"/>
    <property type="match status" value="1"/>
</dbReference>
<evidence type="ECO:0000256" key="9">
    <source>
        <dbReference type="SAM" id="Phobius"/>
    </source>
</evidence>
<evidence type="ECO:0000256" key="8">
    <source>
        <dbReference type="SAM" id="MobiDB-lite"/>
    </source>
</evidence>
<feature type="compositionally biased region" description="Low complexity" evidence="8">
    <location>
        <begin position="18"/>
        <end position="29"/>
    </location>
</feature>
<dbReference type="Pfam" id="PF03530">
    <property type="entry name" value="SK_channel"/>
    <property type="match status" value="1"/>
</dbReference>
<dbReference type="GO" id="GO:0016286">
    <property type="term" value="F:small conductance calcium-activated potassium channel activity"/>
    <property type="evidence" value="ECO:0007669"/>
    <property type="project" value="InterPro"/>
</dbReference>
<dbReference type="InterPro" id="IPR036122">
    <property type="entry name" value="CaM-bd_dom_sf"/>
</dbReference>
<dbReference type="EMBL" id="CAJOBD010005861">
    <property type="protein sequence ID" value="CAF4044781.1"/>
    <property type="molecule type" value="Genomic_DNA"/>
</dbReference>
<dbReference type="InterPro" id="IPR015449">
    <property type="entry name" value="K_chnl_Ca-activ_SK"/>
</dbReference>
<dbReference type="AlphaFoldDB" id="A0A819RIG0"/>
<evidence type="ECO:0000256" key="4">
    <source>
        <dbReference type="ARBA" id="ARBA00022989"/>
    </source>
</evidence>
<feature type="domain" description="Potassium channel" evidence="11">
    <location>
        <begin position="253"/>
        <end position="317"/>
    </location>
</feature>
<dbReference type="InterPro" id="IPR004178">
    <property type="entry name" value="CaM-bd_dom"/>
</dbReference>
<dbReference type="Pfam" id="PF07885">
    <property type="entry name" value="Ion_trans_2"/>
    <property type="match status" value="1"/>
</dbReference>
<evidence type="ECO:0000256" key="1">
    <source>
        <dbReference type="ARBA" id="ARBA00004141"/>
    </source>
</evidence>
<comment type="subcellular location">
    <subcellularLocation>
        <location evidence="1">Membrane</location>
        <topology evidence="1">Multi-pass membrane protein</topology>
    </subcellularLocation>
</comment>
<evidence type="ECO:0000259" key="11">
    <source>
        <dbReference type="Pfam" id="PF07885"/>
    </source>
</evidence>
<dbReference type="InterPro" id="IPR013099">
    <property type="entry name" value="K_chnl_dom"/>
</dbReference>
<evidence type="ECO:0000256" key="5">
    <source>
        <dbReference type="ARBA" id="ARBA00023065"/>
    </source>
</evidence>
<evidence type="ECO:0000256" key="6">
    <source>
        <dbReference type="ARBA" id="ARBA00023136"/>
    </source>
</evidence>
<keyword evidence="6 9" id="KW-0472">Membrane</keyword>
<evidence type="ECO:0000256" key="7">
    <source>
        <dbReference type="ARBA" id="ARBA00023303"/>
    </source>
</evidence>
<keyword evidence="5" id="KW-0406">Ion transport</keyword>
<feature type="transmembrane region" description="Helical" evidence="9">
    <location>
        <begin position="263"/>
        <end position="282"/>
    </location>
</feature>
<gene>
    <name evidence="13" type="ORF">JBS370_LOCUS28703</name>
    <name evidence="12" type="ORF">ZHD862_LOCUS22085</name>
</gene>
<keyword evidence="2" id="KW-0813">Transport</keyword>
<evidence type="ECO:0000313" key="12">
    <source>
        <dbReference type="EMBL" id="CAF1187022.1"/>
    </source>
</evidence>
<dbReference type="GO" id="GO:0016020">
    <property type="term" value="C:membrane"/>
    <property type="evidence" value="ECO:0007669"/>
    <property type="project" value="UniProtKB-SubCell"/>
</dbReference>
<accession>A0A819RIG0</accession>
<feature type="transmembrane region" description="Helical" evidence="9">
    <location>
        <begin position="71"/>
        <end position="95"/>
    </location>
</feature>
<evidence type="ECO:0000313" key="13">
    <source>
        <dbReference type="EMBL" id="CAF4044781.1"/>
    </source>
</evidence>